<dbReference type="EMBL" id="HF563609">
    <property type="protein sequence ID" value="CCP26904.1"/>
    <property type="molecule type" value="Genomic_DNA"/>
</dbReference>
<dbReference type="PANTHER" id="PTHR48090:SF7">
    <property type="entry name" value="RFBJ PROTEIN"/>
    <property type="match status" value="1"/>
</dbReference>
<dbReference type="STRING" id="1209989.TepRe1_1932"/>
<dbReference type="OrthoDB" id="9810303at2"/>
<organism evidence="2 3">
    <name type="scientific">Tepidanaerobacter acetatoxydans (strain DSM 21804 / JCM 16047 / Re1)</name>
    <dbReference type="NCBI Taxonomy" id="1209989"/>
    <lineage>
        <taxon>Bacteria</taxon>
        <taxon>Bacillati</taxon>
        <taxon>Bacillota</taxon>
        <taxon>Clostridia</taxon>
        <taxon>Thermosediminibacterales</taxon>
        <taxon>Tepidanaerobacteraceae</taxon>
        <taxon>Tepidanaerobacter</taxon>
    </lineage>
</organism>
<sequence length="232" mass="25605">MKVSVLIPAFNEEKNIEQTLKGLGYFKDTFCTENQMDLEILVIDDGSSDQTGIKASKAGAKVLSLNKNMGKGSALREGLKSTDGDIFVFLDADLQESSSEVYKLVSPILKGEADVTIAKFKPPDKKKGFGFVKALAFYGVRFFTGKEVASALSGQRAFKKDVLNDIGTIPEGFGIEVGMLIDILKKGYTVKEVDVDMHHDVTDRDLKGFLHRGKQFWHILKVLVSKMINYGI</sequence>
<dbReference type="GO" id="GO:0016740">
    <property type="term" value="F:transferase activity"/>
    <property type="evidence" value="ECO:0007669"/>
    <property type="project" value="UniProtKB-KW"/>
</dbReference>
<dbReference type="AlphaFoldDB" id="F4LQQ7"/>
<dbReference type="InterPro" id="IPR029044">
    <property type="entry name" value="Nucleotide-diphossugar_trans"/>
</dbReference>
<dbReference type="InterPro" id="IPR050256">
    <property type="entry name" value="Glycosyltransferase_2"/>
</dbReference>
<dbReference type="SUPFAM" id="SSF53448">
    <property type="entry name" value="Nucleotide-diphospho-sugar transferases"/>
    <property type="match status" value="1"/>
</dbReference>
<evidence type="ECO:0000313" key="3">
    <source>
        <dbReference type="Proteomes" id="UP000010802"/>
    </source>
</evidence>
<dbReference type="PATRIC" id="fig|1209989.3.peg.2400"/>
<gene>
    <name evidence="2" type="ordered locus">TEPIRE1_2079</name>
</gene>
<accession>L0S361</accession>
<reference evidence="3" key="1">
    <citation type="journal article" date="2013" name="Genome Announc.">
        <title>First genome sequence of a syntrophic acetate-oxidizing bacterium, Tepidanaerobacter acetatoxydans strain Re1.</title>
        <authorList>
            <person name="Manzoor S."/>
            <person name="Bongcam-Rudloff E."/>
            <person name="Schnurer A."/>
            <person name="Muller B."/>
        </authorList>
    </citation>
    <scope>NUCLEOTIDE SEQUENCE [LARGE SCALE GENOMIC DNA]</scope>
    <source>
        <strain evidence="3">Re1</strain>
    </source>
</reference>
<dbReference type="eggNOG" id="COG1215">
    <property type="taxonomic scope" value="Bacteria"/>
</dbReference>
<accession>F4LQQ7</accession>
<dbReference type="KEGG" id="tep:TepRe1_1932"/>
<keyword evidence="2" id="KW-0808">Transferase</keyword>
<dbReference type="Proteomes" id="UP000010802">
    <property type="component" value="Chromosome"/>
</dbReference>
<dbReference type="PANTHER" id="PTHR48090">
    <property type="entry name" value="UNDECAPRENYL-PHOSPHATE 4-DEOXY-4-FORMAMIDO-L-ARABINOSE TRANSFERASE-RELATED"/>
    <property type="match status" value="1"/>
</dbReference>
<keyword evidence="3" id="KW-1185">Reference proteome</keyword>
<proteinExistence type="predicted"/>
<feature type="domain" description="Glycosyltransferase 2-like" evidence="1">
    <location>
        <begin position="4"/>
        <end position="166"/>
    </location>
</feature>
<dbReference type="HOGENOM" id="CLU_033536_6_0_9"/>
<evidence type="ECO:0000313" key="2">
    <source>
        <dbReference type="EMBL" id="CCP26904.1"/>
    </source>
</evidence>
<dbReference type="Gene3D" id="3.90.550.10">
    <property type="entry name" value="Spore Coat Polysaccharide Biosynthesis Protein SpsA, Chain A"/>
    <property type="match status" value="1"/>
</dbReference>
<protein>
    <submittedName>
        <fullName evidence="2">Glycosyl transferase family 2</fullName>
    </submittedName>
</protein>
<evidence type="ECO:0000259" key="1">
    <source>
        <dbReference type="Pfam" id="PF00535"/>
    </source>
</evidence>
<dbReference type="Pfam" id="PF00535">
    <property type="entry name" value="Glycos_transf_2"/>
    <property type="match status" value="1"/>
</dbReference>
<dbReference type="CDD" id="cd04179">
    <property type="entry name" value="DPM_DPG-synthase_like"/>
    <property type="match status" value="1"/>
</dbReference>
<name>F4LQQ7_TEPAE</name>
<dbReference type="RefSeq" id="WP_013778982.1">
    <property type="nucleotide sequence ID" value="NC_015519.1"/>
</dbReference>
<dbReference type="InterPro" id="IPR001173">
    <property type="entry name" value="Glyco_trans_2-like"/>
</dbReference>
<dbReference type="KEGG" id="tae:TepiRe1_2079"/>